<evidence type="ECO:0000256" key="2">
    <source>
        <dbReference type="ARBA" id="ARBA00022527"/>
    </source>
</evidence>
<evidence type="ECO:0000256" key="9">
    <source>
        <dbReference type="PROSITE-ProRule" id="PRU00103"/>
    </source>
</evidence>
<evidence type="ECO:0000259" key="12">
    <source>
        <dbReference type="PROSITE" id="PS50011"/>
    </source>
</evidence>
<dbReference type="PROSITE" id="PS50077">
    <property type="entry name" value="HEAT_REPEAT"/>
    <property type="match status" value="1"/>
</dbReference>
<feature type="compositionally biased region" description="Polar residues" evidence="11">
    <location>
        <begin position="1197"/>
        <end position="1214"/>
    </location>
</feature>
<evidence type="ECO:0000313" key="14">
    <source>
        <dbReference type="Proteomes" id="UP000053237"/>
    </source>
</evidence>
<dbReference type="Gene3D" id="2.130.10.10">
    <property type="entry name" value="YVTN repeat-like/Quinoprotein amine dehydrogenase"/>
    <property type="match status" value="2"/>
</dbReference>
<feature type="repeat" description="HEAT" evidence="9">
    <location>
        <begin position="821"/>
        <end position="859"/>
    </location>
</feature>
<dbReference type="PROSITE" id="PS50294">
    <property type="entry name" value="WD_REPEATS_REGION"/>
    <property type="match status" value="1"/>
</dbReference>
<dbReference type="GO" id="GO:0071561">
    <property type="term" value="C:nucleus-vacuole junction"/>
    <property type="evidence" value="ECO:0007669"/>
    <property type="project" value="TreeGrafter"/>
</dbReference>
<dbReference type="GO" id="GO:0006623">
    <property type="term" value="P:protein targeting to vacuole"/>
    <property type="evidence" value="ECO:0007669"/>
    <property type="project" value="TreeGrafter"/>
</dbReference>
<feature type="region of interest" description="Disordered" evidence="11">
    <location>
        <begin position="299"/>
        <end position="346"/>
    </location>
</feature>
<dbReference type="InterPro" id="IPR036322">
    <property type="entry name" value="WD40_repeat_dom_sf"/>
</dbReference>
<dbReference type="GO" id="GO:0005770">
    <property type="term" value="C:late endosome"/>
    <property type="evidence" value="ECO:0007669"/>
    <property type="project" value="TreeGrafter"/>
</dbReference>
<dbReference type="SUPFAM" id="SSF56112">
    <property type="entry name" value="Protein kinase-like (PK-like)"/>
    <property type="match status" value="1"/>
</dbReference>
<dbReference type="PROSITE" id="PS50011">
    <property type="entry name" value="PROTEIN_KINASE_DOM"/>
    <property type="match status" value="1"/>
</dbReference>
<evidence type="ECO:0000313" key="13">
    <source>
        <dbReference type="EMBL" id="CCI40673.1"/>
    </source>
</evidence>
<dbReference type="EMBL" id="CAIX01000010">
    <property type="protein sequence ID" value="CCI40673.1"/>
    <property type="molecule type" value="Genomic_DNA"/>
</dbReference>
<comment type="caution">
    <text evidence="13">The sequence shown here is derived from an EMBL/GenBank/DDBJ whole genome shotgun (WGS) entry which is preliminary data.</text>
</comment>
<keyword evidence="8" id="KW-0067">ATP-binding</keyword>
<dbReference type="GO" id="GO:0004674">
    <property type="term" value="F:protein serine/threonine kinase activity"/>
    <property type="evidence" value="ECO:0007669"/>
    <property type="project" value="UniProtKB-KW"/>
</dbReference>
<dbReference type="Pfam" id="PF22956">
    <property type="entry name" value="VPS15-like_hel"/>
    <property type="match status" value="1"/>
</dbReference>
<evidence type="ECO:0000256" key="6">
    <source>
        <dbReference type="ARBA" id="ARBA00022741"/>
    </source>
</evidence>
<evidence type="ECO:0000256" key="10">
    <source>
        <dbReference type="PROSITE-ProRule" id="PRU00221"/>
    </source>
</evidence>
<dbReference type="SMART" id="SM00220">
    <property type="entry name" value="S_TKc"/>
    <property type="match status" value="1"/>
</dbReference>
<feature type="region of interest" description="Disordered" evidence="11">
    <location>
        <begin position="1186"/>
        <end position="1214"/>
    </location>
</feature>
<name>A0A024G2X8_9STRA</name>
<dbReference type="InterPro" id="IPR045162">
    <property type="entry name" value="Vps15-like"/>
</dbReference>
<dbReference type="GO" id="GO:0034271">
    <property type="term" value="C:phosphatidylinositol 3-kinase complex, class III, type I"/>
    <property type="evidence" value="ECO:0007669"/>
    <property type="project" value="TreeGrafter"/>
</dbReference>
<dbReference type="InterPro" id="IPR008271">
    <property type="entry name" value="Ser/Thr_kinase_AS"/>
</dbReference>
<feature type="repeat" description="WD" evidence="10">
    <location>
        <begin position="1383"/>
        <end position="1418"/>
    </location>
</feature>
<dbReference type="InterPro" id="IPR011009">
    <property type="entry name" value="Kinase-like_dom_sf"/>
</dbReference>
<proteinExistence type="predicted"/>
<reference evidence="13 14" key="1">
    <citation type="submission" date="2012-05" db="EMBL/GenBank/DDBJ databases">
        <title>Recombination and specialization in a pathogen metapopulation.</title>
        <authorList>
            <person name="Gardiner A."/>
            <person name="Kemen E."/>
            <person name="Schultz-Larsen T."/>
            <person name="MacLean D."/>
            <person name="Van Oosterhout C."/>
            <person name="Jones J.D.G."/>
        </authorList>
    </citation>
    <scope>NUCLEOTIDE SEQUENCE [LARGE SCALE GENOMIC DNA]</scope>
    <source>
        <strain evidence="13 14">Ac Nc2</strain>
    </source>
</reference>
<dbReference type="PANTHER" id="PTHR17583:SF0">
    <property type="entry name" value="PHOSPHOINOSITIDE 3-KINASE REGULATORY SUBUNIT 4"/>
    <property type="match status" value="1"/>
</dbReference>
<evidence type="ECO:0000256" key="3">
    <source>
        <dbReference type="ARBA" id="ARBA00022574"/>
    </source>
</evidence>
<feature type="domain" description="Protein kinase" evidence="12">
    <location>
        <begin position="35"/>
        <end position="437"/>
    </location>
</feature>
<keyword evidence="7" id="KW-0418">Kinase</keyword>
<dbReference type="Gene3D" id="1.25.10.10">
    <property type="entry name" value="Leucine-rich Repeat Variant"/>
    <property type="match status" value="2"/>
</dbReference>
<evidence type="ECO:0000256" key="7">
    <source>
        <dbReference type="ARBA" id="ARBA00022777"/>
    </source>
</evidence>
<dbReference type="InterPro" id="IPR016024">
    <property type="entry name" value="ARM-type_fold"/>
</dbReference>
<protein>
    <recommendedName>
        <fullName evidence="1">non-specific serine/threonine protein kinase</fullName>
        <ecNumber evidence="1">2.7.11.1</ecNumber>
    </recommendedName>
</protein>
<evidence type="ECO:0000256" key="5">
    <source>
        <dbReference type="ARBA" id="ARBA00022737"/>
    </source>
</evidence>
<dbReference type="PROSITE" id="PS00108">
    <property type="entry name" value="PROTEIN_KINASE_ST"/>
    <property type="match status" value="1"/>
</dbReference>
<dbReference type="InterPro" id="IPR000719">
    <property type="entry name" value="Prot_kinase_dom"/>
</dbReference>
<gene>
    <name evidence="13" type="ORF">BN9_014570</name>
</gene>
<dbReference type="GO" id="GO:0016236">
    <property type="term" value="P:macroautophagy"/>
    <property type="evidence" value="ECO:0007669"/>
    <property type="project" value="InterPro"/>
</dbReference>
<dbReference type="GO" id="GO:0034272">
    <property type="term" value="C:phosphatidylinositol 3-kinase complex, class III, type II"/>
    <property type="evidence" value="ECO:0007669"/>
    <property type="project" value="TreeGrafter"/>
</dbReference>
<keyword evidence="3 10" id="KW-0853">WD repeat</keyword>
<dbReference type="GO" id="GO:0045324">
    <property type="term" value="P:late endosome to vacuole transport"/>
    <property type="evidence" value="ECO:0007669"/>
    <property type="project" value="InterPro"/>
</dbReference>
<dbReference type="Pfam" id="PF00400">
    <property type="entry name" value="WD40"/>
    <property type="match status" value="1"/>
</dbReference>
<feature type="repeat" description="WD" evidence="10">
    <location>
        <begin position="1701"/>
        <end position="1723"/>
    </location>
</feature>
<evidence type="ECO:0000256" key="8">
    <source>
        <dbReference type="ARBA" id="ARBA00022840"/>
    </source>
</evidence>
<sequence length="1826" mass="204587">MGNASARDHSFSSAVDSFSQYRTYMMDYSLHYIKIIFVSVIGNNKFLKTIYGKMEENDLGTVPIVMKIYKKSHAHERLEDIRLHLKKIQRVFRPVHRYPNVIMYQDFQVSAKYPVAYLVRPFVANNLYDRIHSRPFLTLTEKVWIAFQLLKALVQIHSLKVCHGDIKLENCMITTWNWVLLTDFAPFKPTLVPENDPTEYHYYFCAIDNPRRSCTLAPERFYTTEGYKNNKLEKRGIDHDDDVSVSRDGRDVAQNREGSKNLIGDLTIAEGNSSDRERMEAWMLSNLANSKVTLEEADRHLSKTKYRSRSEIVDEKDTTSNRSSKQATKSQKDDEPTASKNSTSSRIDSLKPAMDIFSAGCVIAEVFLGGKPLFDLTSLLKYRLSGDVSPIAATLEKIKYPALEKLILHMIQLDSQARWTATQYMERFKDTVFPPYFENFLFSFFSDTLSHAGRSSDSRISIVAKYYRQMVKASTGFDDKEGEKFFIWRLKNHENYELVSSWTEEAGIKAKSDSAALSTPRVPGLDMTETKKCTVDSGQQSNTKLYQQYISQLRIASFQGQQDGGKTILKGNQSDTRIDSIRTECVGNGSISTLNPLWKENETNGIMITLSIITSCLRHVRRTHSKLTALFLIHALSRFVTDEIRLQRLIPYILESITDKSALVRAQAIRSTAFILDLITVVPLADASVFTQYIFPTITPSISDSDISVRIAFAECLPCMASVARRFVEITETLRFEMHQTSQSSKPPTSSSSAATTNESNALYSYQCEKLINQLHQLVSNLMIQLNLSDRPNSHFVKRALLLDLTRLSVFFGRKKTVDFLLPQLITFTNDRNGELRRAVFDEIAGVCVFVGKITAESYILPHLQQALHDTEEHVVVSALQCLRSLVQIGLFHRRYSGMKTHLFSACSASMCTESLIDKASSAISLISHPSWWVRDTVFRVLASIVMQLGIIDTEIFLVPLIRPYLKKPLALSHIAFSTTPSKSIAQANDAESIVFTILRDCCMTSFRRKLFAGGNSGTAGNVEANFIEEGVVMRNEVGKRNFASIKSQLEVAGSTFTEIGSRMQRYPERREVSNMVECKPPIPLRVDAPTSKSGKIQSVRANVYALRVPDMRFALVVNSLAGAKSDMTFIDQSNSFAIIDTGPHKKNVGPAALSKSASLKYPASLDDIVQQYGLKIPSVPASVTSKSVFKNDKRSTSSSHEYPTPNVHSVPSFSDSNASKYGTNFQRPELPNACARFDTKDQEPATQSNIDPAILEPHGLLLRLKALQIPCLPPDFGALQASNGSGKHYSMYADYNSAFSIFQPAQLNLSRKNKCVRSLDGIGANGSEGVLASLDEDVEATNARLQATSFVRPASEFILDTEKLTSEEHIWRPRKNVLVAEFSEHTDPVIRIKAAQDSSFLASASLDGTVKIWALNSLHDKKKHKSRAAFDIQDGMLTDMLVLDNSHSVICSSLTGNLQVFRIERVSKNRFRADQKRFASYDVTIVSEIKAQADPIMALDYFNTITEALVIYATWSGTIHAWDLRVHRGAWTIQVPLQLGYVTCMAHSPGLMWLTAATSKGFVCLWDLRFLVLLRVWRHSSRRPIHRILACPKKHNGKMNGDALAYISTEDGYVSLFDLNTGKCHGIYRSMTSERVEGIEAMRSSVLHHIPFSRKGGILGTNGLKDAIEEIDSTSHSNQNSIVRSIISPMTHYASAQEAIITGGDDGRIRYWDLQHPEAGFTVCGEGDCSSIYEESTAMQNEIKLPTSTKRFVNPRKVSQPCGEASSPPVTTCWEQKKDMETHSDIQRKGISLESSNCIIDMAIVDFHGPLVASSTRAGVVKFWR</sequence>
<organism evidence="13 14">
    <name type="scientific">Albugo candida</name>
    <dbReference type="NCBI Taxonomy" id="65357"/>
    <lineage>
        <taxon>Eukaryota</taxon>
        <taxon>Sar</taxon>
        <taxon>Stramenopiles</taxon>
        <taxon>Oomycota</taxon>
        <taxon>Peronosporomycetes</taxon>
        <taxon>Albuginales</taxon>
        <taxon>Albuginaceae</taxon>
        <taxon>Albugo</taxon>
    </lineage>
</organism>
<dbReference type="InterPro" id="IPR015943">
    <property type="entry name" value="WD40/YVTN_repeat-like_dom_sf"/>
</dbReference>
<feature type="compositionally biased region" description="Polar residues" evidence="11">
    <location>
        <begin position="320"/>
        <end position="329"/>
    </location>
</feature>
<evidence type="ECO:0000256" key="4">
    <source>
        <dbReference type="ARBA" id="ARBA00022679"/>
    </source>
</evidence>
<accession>A0A024G2X8</accession>
<dbReference type="Pfam" id="PF00069">
    <property type="entry name" value="Pkinase"/>
    <property type="match status" value="1"/>
</dbReference>
<dbReference type="InterPro" id="IPR011989">
    <property type="entry name" value="ARM-like"/>
</dbReference>
<dbReference type="Proteomes" id="UP000053237">
    <property type="component" value="Unassembled WGS sequence"/>
</dbReference>
<dbReference type="InterPro" id="IPR001680">
    <property type="entry name" value="WD40_rpt"/>
</dbReference>
<keyword evidence="5" id="KW-0677">Repeat</keyword>
<dbReference type="Gene3D" id="1.10.510.10">
    <property type="entry name" value="Transferase(Phosphotransferase) domain 1"/>
    <property type="match status" value="2"/>
</dbReference>
<dbReference type="InterPro" id="IPR021133">
    <property type="entry name" value="HEAT_type_2"/>
</dbReference>
<dbReference type="PROSITE" id="PS50082">
    <property type="entry name" value="WD_REPEATS_2"/>
    <property type="match status" value="2"/>
</dbReference>
<dbReference type="SMART" id="SM00320">
    <property type="entry name" value="WD40"/>
    <property type="match status" value="6"/>
</dbReference>
<dbReference type="SUPFAM" id="SSF50978">
    <property type="entry name" value="WD40 repeat-like"/>
    <property type="match status" value="1"/>
</dbReference>
<dbReference type="GO" id="GO:0005524">
    <property type="term" value="F:ATP binding"/>
    <property type="evidence" value="ECO:0007669"/>
    <property type="project" value="UniProtKB-KW"/>
</dbReference>
<dbReference type="OrthoDB" id="242910at2759"/>
<dbReference type="EC" id="2.7.11.1" evidence="1"/>
<dbReference type="STRING" id="65357.A0A024G2X8"/>
<evidence type="ECO:0000256" key="11">
    <source>
        <dbReference type="SAM" id="MobiDB-lite"/>
    </source>
</evidence>
<keyword evidence="6" id="KW-0547">Nucleotide-binding</keyword>
<keyword evidence="2" id="KW-0723">Serine/threonine-protein kinase</keyword>
<dbReference type="InParanoid" id="A0A024G2X8"/>
<feature type="compositionally biased region" description="Basic and acidic residues" evidence="11">
    <location>
        <begin position="308"/>
        <end position="319"/>
    </location>
</feature>
<dbReference type="PANTHER" id="PTHR17583">
    <property type="entry name" value="PHOSPHOINOSITIDE 3-KINASE REGULATORY SUBUNIT 4"/>
    <property type="match status" value="1"/>
</dbReference>
<evidence type="ECO:0000256" key="1">
    <source>
        <dbReference type="ARBA" id="ARBA00012513"/>
    </source>
</evidence>
<feature type="region of interest" description="Disordered" evidence="11">
    <location>
        <begin position="238"/>
        <end position="258"/>
    </location>
</feature>
<keyword evidence="14" id="KW-1185">Reference proteome</keyword>
<dbReference type="InterPro" id="IPR055231">
    <property type="entry name" value="2AA_helical"/>
</dbReference>
<keyword evidence="4" id="KW-0808">Transferase</keyword>
<dbReference type="SUPFAM" id="SSF48371">
    <property type="entry name" value="ARM repeat"/>
    <property type="match status" value="1"/>
</dbReference>